<sequence>MHIDRLPIIPEAVLKAHKVNEPSDTRFRAAARLLQSLWRQDSGLPIGAHRSQDGKRRKLGSRINTTSARDGANFLNADIANLTRREVVYREVGAIIDQERLWTNLLSSQPLCFNLFGGLKLDQDKANAFFRTLFPDYVEQVEGIWFEHSPGRGDPTFTADHSAFDVFAPIITTTGESGFIAIEVKYSETMMEPVPQMKPRYDELSAAAGVFLDPNAQALREAPLQQLWREHLLSRAMVESGLYAQGRFVVIHPGQNTNVAAAVRAYRRHLASPNPEETGFQAVTLEECLTTLAAIGDQDTADALRTRYLDFARIDRAIFGE</sequence>
<proteinExistence type="predicted"/>
<dbReference type="Pfam" id="PF20796">
    <property type="entry name" value="PDDEXK_13"/>
    <property type="match status" value="1"/>
</dbReference>
<feature type="domain" description="PD-(D/E)XK nuclease-like" evidence="1">
    <location>
        <begin position="22"/>
        <end position="310"/>
    </location>
</feature>
<dbReference type="EMBL" id="AONQ01000054">
    <property type="protein sequence ID" value="EME68726.1"/>
    <property type="molecule type" value="Genomic_DNA"/>
</dbReference>
<organism evidence="2 3">
    <name type="scientific">Paramagnetospirillum caucaseum</name>
    <dbReference type="NCBI Taxonomy" id="1244869"/>
    <lineage>
        <taxon>Bacteria</taxon>
        <taxon>Pseudomonadati</taxon>
        <taxon>Pseudomonadota</taxon>
        <taxon>Alphaproteobacteria</taxon>
        <taxon>Rhodospirillales</taxon>
        <taxon>Magnetospirillaceae</taxon>
        <taxon>Paramagnetospirillum</taxon>
    </lineage>
</organism>
<evidence type="ECO:0000313" key="3">
    <source>
        <dbReference type="Proteomes" id="UP000011744"/>
    </source>
</evidence>
<dbReference type="Proteomes" id="UP000011744">
    <property type="component" value="Unassembled WGS sequence"/>
</dbReference>
<dbReference type="RefSeq" id="WP_008619835.1">
    <property type="nucleotide sequence ID" value="NZ_AONQ01000054.1"/>
</dbReference>
<reference evidence="2 3" key="1">
    <citation type="journal article" date="2014" name="Genome Announc.">
        <title>Draft Genome Sequence of Magnetospirillum sp. Strain SO-1, a Freshwater Magnetotactic Bacterium Isolated from the Ol'khovka River, Russia.</title>
        <authorList>
            <person name="Grouzdev D.S."/>
            <person name="Dziuba M.V."/>
            <person name="Sukhacheva M.S."/>
            <person name="Mardanov A.V."/>
            <person name="Beletskiy A.V."/>
            <person name="Kuznetsov B.B."/>
            <person name="Skryabin K.G."/>
        </authorList>
    </citation>
    <scope>NUCLEOTIDE SEQUENCE [LARGE SCALE GENOMIC DNA]</scope>
    <source>
        <strain evidence="2 3">SO-1</strain>
    </source>
</reference>
<name>M2Y6P5_9PROT</name>
<dbReference type="PATRIC" id="fig|1244869.3.peg.3392"/>
<evidence type="ECO:0000259" key="1">
    <source>
        <dbReference type="Pfam" id="PF20796"/>
    </source>
</evidence>
<keyword evidence="3" id="KW-1185">Reference proteome</keyword>
<dbReference type="AlphaFoldDB" id="M2Y6P5"/>
<comment type="caution">
    <text evidence="2">The sequence shown here is derived from an EMBL/GenBank/DDBJ whole genome shotgun (WGS) entry which is preliminary data.</text>
</comment>
<dbReference type="InterPro" id="IPR048822">
    <property type="entry name" value="PDDEXK_13"/>
</dbReference>
<dbReference type="eggNOG" id="ENOG502ZAUM">
    <property type="taxonomic scope" value="Bacteria"/>
</dbReference>
<gene>
    <name evidence="2" type="ORF">H261_16907</name>
</gene>
<evidence type="ECO:0000313" key="2">
    <source>
        <dbReference type="EMBL" id="EME68726.1"/>
    </source>
</evidence>
<accession>M2Y6P5</accession>
<protein>
    <recommendedName>
        <fullName evidence="1">PD-(D/E)XK nuclease-like domain-containing protein</fullName>
    </recommendedName>
</protein>